<dbReference type="GO" id="GO:0005524">
    <property type="term" value="F:ATP binding"/>
    <property type="evidence" value="ECO:0007669"/>
    <property type="project" value="InterPro"/>
</dbReference>
<dbReference type="EMBL" id="NAJL01000007">
    <property type="protein sequence ID" value="TKA31673.1"/>
    <property type="molecule type" value="Genomic_DNA"/>
</dbReference>
<dbReference type="GO" id="GO:0019205">
    <property type="term" value="F:nucleobase-containing compound kinase activity"/>
    <property type="evidence" value="ECO:0007669"/>
    <property type="project" value="InterPro"/>
</dbReference>
<dbReference type="SUPFAM" id="SSF52540">
    <property type="entry name" value="P-loop containing nucleoside triphosphate hydrolases"/>
    <property type="match status" value="1"/>
</dbReference>
<dbReference type="PRINTS" id="PR00094">
    <property type="entry name" value="ADENYLTKNASE"/>
</dbReference>
<dbReference type="InterPro" id="IPR027417">
    <property type="entry name" value="P-loop_NTPase"/>
</dbReference>
<evidence type="ECO:0000256" key="3">
    <source>
        <dbReference type="ARBA" id="ARBA00022777"/>
    </source>
</evidence>
<evidence type="ECO:0000256" key="2">
    <source>
        <dbReference type="ARBA" id="ARBA00022741"/>
    </source>
</evidence>
<keyword evidence="1 4" id="KW-0808">Transferase</keyword>
<protein>
    <recommendedName>
        <fullName evidence="7">Adenylate kinase</fullName>
    </recommendedName>
</protein>
<dbReference type="Gene3D" id="3.40.50.300">
    <property type="entry name" value="P-loop containing nucleotide triphosphate hydrolases"/>
    <property type="match status" value="1"/>
</dbReference>
<evidence type="ECO:0008006" key="7">
    <source>
        <dbReference type="Google" id="ProtNLM"/>
    </source>
</evidence>
<accession>A0A4U0U8N7</accession>
<dbReference type="OrthoDB" id="442176at2759"/>
<dbReference type="GO" id="GO:0006139">
    <property type="term" value="P:nucleobase-containing compound metabolic process"/>
    <property type="evidence" value="ECO:0007669"/>
    <property type="project" value="InterPro"/>
</dbReference>
<evidence type="ECO:0000256" key="1">
    <source>
        <dbReference type="ARBA" id="ARBA00022679"/>
    </source>
</evidence>
<gene>
    <name evidence="5" type="ORF">B0A50_01751</name>
</gene>
<evidence type="ECO:0000313" key="6">
    <source>
        <dbReference type="Proteomes" id="UP000308549"/>
    </source>
</evidence>
<proteinExistence type="inferred from homology"/>
<name>A0A4U0U8N7_9PEZI</name>
<dbReference type="HAMAP" id="MF_00235">
    <property type="entry name" value="Adenylate_kinase_Adk"/>
    <property type="match status" value="1"/>
</dbReference>
<dbReference type="CDD" id="cd01428">
    <property type="entry name" value="ADK"/>
    <property type="match status" value="1"/>
</dbReference>
<dbReference type="PANTHER" id="PTHR23359">
    <property type="entry name" value="NUCLEOTIDE KINASE"/>
    <property type="match status" value="1"/>
</dbReference>
<comment type="similarity">
    <text evidence="4">Belongs to the adenylate kinase family.</text>
</comment>
<evidence type="ECO:0000256" key="4">
    <source>
        <dbReference type="RuleBase" id="RU003330"/>
    </source>
</evidence>
<sequence length="220" mass="25073">MEDQLRPTLEAFAGRKPAENGGSPEVMFVLGLPGSGKGTLCTRLSAEFGWYHFSVGDYLRKMCSAYNVRDAVFAGMPLQEVKSALQRRDLLPAEVIASIVAQKITKQQSEHGDQQFLIDGFPRNLKSAEAFDETIGRPKAVLLFDCAKQVAKDRFLFRGRGDDNADFFEKRWQDHEKYNRDIVKRYGDIVETVDTSMEKEMTYKGVKGLFEQITRRYPDR</sequence>
<keyword evidence="6" id="KW-1185">Reference proteome</keyword>
<dbReference type="Pfam" id="PF00406">
    <property type="entry name" value="ADK"/>
    <property type="match status" value="1"/>
</dbReference>
<organism evidence="5 6">
    <name type="scientific">Salinomyces thailandicus</name>
    <dbReference type="NCBI Taxonomy" id="706561"/>
    <lineage>
        <taxon>Eukaryota</taxon>
        <taxon>Fungi</taxon>
        <taxon>Dikarya</taxon>
        <taxon>Ascomycota</taxon>
        <taxon>Pezizomycotina</taxon>
        <taxon>Dothideomycetes</taxon>
        <taxon>Dothideomycetidae</taxon>
        <taxon>Mycosphaerellales</taxon>
        <taxon>Teratosphaeriaceae</taxon>
        <taxon>Salinomyces</taxon>
    </lineage>
</organism>
<dbReference type="Proteomes" id="UP000308549">
    <property type="component" value="Unassembled WGS sequence"/>
</dbReference>
<keyword evidence="2" id="KW-0547">Nucleotide-binding</keyword>
<reference evidence="5 6" key="1">
    <citation type="submission" date="2017-03" db="EMBL/GenBank/DDBJ databases">
        <title>Genomes of endolithic fungi from Antarctica.</title>
        <authorList>
            <person name="Coleine C."/>
            <person name="Masonjones S."/>
            <person name="Stajich J.E."/>
        </authorList>
    </citation>
    <scope>NUCLEOTIDE SEQUENCE [LARGE SCALE GENOMIC DNA]</scope>
    <source>
        <strain evidence="5 6">CCFEE 6315</strain>
    </source>
</reference>
<keyword evidence="3 4" id="KW-0418">Kinase</keyword>
<evidence type="ECO:0000313" key="5">
    <source>
        <dbReference type="EMBL" id="TKA31673.1"/>
    </source>
</evidence>
<comment type="caution">
    <text evidence="5">The sequence shown here is derived from an EMBL/GenBank/DDBJ whole genome shotgun (WGS) entry which is preliminary data.</text>
</comment>
<dbReference type="AlphaFoldDB" id="A0A4U0U8N7"/>
<dbReference type="InterPro" id="IPR000850">
    <property type="entry name" value="Adenylat/UMP-CMP_kin"/>
</dbReference>